<dbReference type="GO" id="GO:0003924">
    <property type="term" value="F:GTPase activity"/>
    <property type="evidence" value="ECO:0007669"/>
    <property type="project" value="InterPro"/>
</dbReference>
<comment type="similarity">
    <text evidence="2 7">Belongs to the TRAFAC class translation factor GTPase superfamily. Classic translation factor GTPase family. PrfC subfamily.</text>
</comment>
<dbReference type="InterPro" id="IPR000795">
    <property type="entry name" value="T_Tr_GTP-bd_dom"/>
</dbReference>
<evidence type="ECO:0000259" key="10">
    <source>
        <dbReference type="PROSITE" id="PS51722"/>
    </source>
</evidence>
<feature type="compositionally biased region" description="Basic and acidic residues" evidence="9">
    <location>
        <begin position="529"/>
        <end position="542"/>
    </location>
</feature>
<dbReference type="GO" id="GO:0005525">
    <property type="term" value="F:GTP binding"/>
    <property type="evidence" value="ECO:0007669"/>
    <property type="project" value="UniProtKB-UniRule"/>
</dbReference>
<dbReference type="InterPro" id="IPR053905">
    <property type="entry name" value="EF-G-like_DII"/>
</dbReference>
<evidence type="ECO:0000256" key="9">
    <source>
        <dbReference type="SAM" id="MobiDB-lite"/>
    </source>
</evidence>
<dbReference type="AlphaFoldDB" id="A0A4P7UDA5"/>
<evidence type="ECO:0000256" key="8">
    <source>
        <dbReference type="NCBIfam" id="TIGR00503"/>
    </source>
</evidence>
<dbReference type="OrthoDB" id="9801472at2"/>
<organism evidence="11 12">
    <name type="scientific">Nocardioides daphniae</name>
    <dbReference type="NCBI Taxonomy" id="402297"/>
    <lineage>
        <taxon>Bacteria</taxon>
        <taxon>Bacillati</taxon>
        <taxon>Actinomycetota</taxon>
        <taxon>Actinomycetes</taxon>
        <taxon>Propionibacteriales</taxon>
        <taxon>Nocardioidaceae</taxon>
        <taxon>Nocardioides</taxon>
    </lineage>
</organism>
<dbReference type="InterPro" id="IPR027417">
    <property type="entry name" value="P-loop_NTPase"/>
</dbReference>
<dbReference type="GO" id="GO:0006449">
    <property type="term" value="P:regulation of translational termination"/>
    <property type="evidence" value="ECO:0007669"/>
    <property type="project" value="UniProtKB-UniRule"/>
</dbReference>
<dbReference type="PRINTS" id="PR00315">
    <property type="entry name" value="ELONGATNFCT"/>
</dbReference>
<accession>A0A4P7UDA5</accession>
<dbReference type="SUPFAM" id="SSF54980">
    <property type="entry name" value="EF-G C-terminal domain-like"/>
    <property type="match status" value="1"/>
</dbReference>
<dbReference type="InterPro" id="IPR009000">
    <property type="entry name" value="Transl_B-barrel_sf"/>
</dbReference>
<dbReference type="InterPro" id="IPR031157">
    <property type="entry name" value="G_TR_CS"/>
</dbReference>
<dbReference type="NCBIfam" id="TIGR00231">
    <property type="entry name" value="small_GTP"/>
    <property type="match status" value="1"/>
</dbReference>
<dbReference type="PROSITE" id="PS51722">
    <property type="entry name" value="G_TR_2"/>
    <property type="match status" value="1"/>
</dbReference>
<dbReference type="PANTHER" id="PTHR43556">
    <property type="entry name" value="PEPTIDE CHAIN RELEASE FACTOR RF3"/>
    <property type="match status" value="1"/>
</dbReference>
<dbReference type="InterPro" id="IPR038467">
    <property type="entry name" value="RF3_dom_3_sf"/>
</dbReference>
<dbReference type="Proteomes" id="UP000297025">
    <property type="component" value="Chromosome"/>
</dbReference>
<dbReference type="Pfam" id="PF22042">
    <property type="entry name" value="EF-G_D2"/>
    <property type="match status" value="1"/>
</dbReference>
<keyword evidence="5 7" id="KW-0648">Protein biosynthesis</keyword>
<keyword evidence="6 7" id="KW-0342">GTP-binding</keyword>
<evidence type="ECO:0000256" key="3">
    <source>
        <dbReference type="ARBA" id="ARBA00022490"/>
    </source>
</evidence>
<dbReference type="Pfam" id="PF16658">
    <property type="entry name" value="RF3_C"/>
    <property type="match status" value="1"/>
</dbReference>
<feature type="binding site" evidence="7">
    <location>
        <begin position="92"/>
        <end position="96"/>
    </location>
    <ligand>
        <name>GTP</name>
        <dbReference type="ChEBI" id="CHEBI:37565"/>
    </ligand>
</feature>
<dbReference type="GO" id="GO:0016150">
    <property type="term" value="F:translation release factor activity, codon nonspecific"/>
    <property type="evidence" value="ECO:0007669"/>
    <property type="project" value="TreeGrafter"/>
</dbReference>
<dbReference type="NCBIfam" id="NF001964">
    <property type="entry name" value="PRK00741.1"/>
    <property type="match status" value="1"/>
</dbReference>
<dbReference type="Gene3D" id="2.40.30.10">
    <property type="entry name" value="Translation factors"/>
    <property type="match status" value="1"/>
</dbReference>
<protein>
    <recommendedName>
        <fullName evidence="7 8">Peptide chain release factor 3</fullName>
        <shortName evidence="7">RF-3</shortName>
    </recommendedName>
</protein>
<evidence type="ECO:0000256" key="6">
    <source>
        <dbReference type="ARBA" id="ARBA00023134"/>
    </source>
</evidence>
<evidence type="ECO:0000256" key="5">
    <source>
        <dbReference type="ARBA" id="ARBA00022917"/>
    </source>
</evidence>
<dbReference type="InterPro" id="IPR032090">
    <property type="entry name" value="RF3_C"/>
</dbReference>
<sequence>MGTDQRYRRPVLDTRPRRTFAVISHPDAGKSTITEALALHARAINEAGAVHGKGDRKATVSDWMAMEKARGISITSAALQFEYRDHVINLVDTPGHSDFSEDTYRVLSAVDSAVMLVDAGKGLEPQTLKLFRVCALRGIPVITVINKWDRPGLSPLELMDMIERQIKLRPTPLTWPVGEAGDFRGVLDRRTGDFIKYTRTAGGATIAPEKRMASDEVEENDLLVWHNAVEEHELLELDEADHDQERFLAGETTPVMFASALQNFGVAQLLDLLLELAPAPGPTEGVDGTVRQPEDEFSAFVFKVQSGMNNAHRDRLAYARIVSGEFERGMVVTHASTGRPFATKFAQTVFGRETTSVEQAYPGDIIGLVNANALRVGDTIFTGPKIEYAGVPSFAPEHFRTVSAGDIGRFKQFRKGIEQLDQEGVVQVLRSDLRGDQNPVLAAVGPLQFEVVEDRMLNEFNSPIRFSRLDYQVARLTDAAGAEALKGMRGCEVLQRSDGTHVVLFTDNWRANATATTRRSRSRRCRPAGSERVRSRACRDQLRGATRRAPRRRVVAAARVPPPGRPRAAAG</sequence>
<gene>
    <name evidence="7" type="primary">prfC</name>
    <name evidence="11" type="ORF">E2C04_10660</name>
</gene>
<evidence type="ECO:0000256" key="2">
    <source>
        <dbReference type="ARBA" id="ARBA00009978"/>
    </source>
</evidence>
<dbReference type="GO" id="GO:0005829">
    <property type="term" value="C:cytosol"/>
    <property type="evidence" value="ECO:0007669"/>
    <property type="project" value="TreeGrafter"/>
</dbReference>
<dbReference type="HAMAP" id="MF_00072">
    <property type="entry name" value="Rel_fac_3"/>
    <property type="match status" value="1"/>
</dbReference>
<dbReference type="EMBL" id="CP038462">
    <property type="protein sequence ID" value="QCC77521.1"/>
    <property type="molecule type" value="Genomic_DNA"/>
</dbReference>
<dbReference type="SUPFAM" id="SSF50447">
    <property type="entry name" value="Translation proteins"/>
    <property type="match status" value="1"/>
</dbReference>
<dbReference type="PANTHER" id="PTHR43556:SF2">
    <property type="entry name" value="PEPTIDE CHAIN RELEASE FACTOR RF3"/>
    <property type="match status" value="1"/>
</dbReference>
<proteinExistence type="inferred from homology"/>
<evidence type="ECO:0000313" key="11">
    <source>
        <dbReference type="EMBL" id="QCC77521.1"/>
    </source>
</evidence>
<evidence type="ECO:0000256" key="7">
    <source>
        <dbReference type="HAMAP-Rule" id="MF_00072"/>
    </source>
</evidence>
<comment type="caution">
    <text evidence="7">Lacks conserved residue(s) required for the propagation of feature annotation.</text>
</comment>
<dbReference type="SUPFAM" id="SSF52540">
    <property type="entry name" value="P-loop containing nucleoside triphosphate hydrolases"/>
    <property type="match status" value="1"/>
</dbReference>
<dbReference type="Pfam" id="PF00009">
    <property type="entry name" value="GTP_EFTU"/>
    <property type="match status" value="1"/>
</dbReference>
<feature type="region of interest" description="Disordered" evidence="9">
    <location>
        <begin position="515"/>
        <end position="571"/>
    </location>
</feature>
<dbReference type="KEGG" id="ndp:E2C04_10660"/>
<dbReference type="PROSITE" id="PS00301">
    <property type="entry name" value="G_TR_1"/>
    <property type="match status" value="1"/>
</dbReference>
<comment type="function">
    <text evidence="7">Increases the formation of ribosomal termination complexes and stimulates activities of RF-1 and RF-2. It binds guanine nucleotides and has strong preference for UGA stop codons. It may interact directly with the ribosome. The stimulation of RF-1 and RF-2 is significantly reduced by GTP and GDP, but not by GMP.</text>
</comment>
<evidence type="ECO:0000313" key="12">
    <source>
        <dbReference type="Proteomes" id="UP000297025"/>
    </source>
</evidence>
<dbReference type="Gene3D" id="3.40.50.300">
    <property type="entry name" value="P-loop containing nucleotide triphosphate hydrolases"/>
    <property type="match status" value="1"/>
</dbReference>
<evidence type="ECO:0000256" key="4">
    <source>
        <dbReference type="ARBA" id="ARBA00022741"/>
    </source>
</evidence>
<dbReference type="FunFam" id="3.40.50.300:FF:000542">
    <property type="entry name" value="Peptide chain release factor 3"/>
    <property type="match status" value="1"/>
</dbReference>
<keyword evidence="4 7" id="KW-0547">Nucleotide-binding</keyword>
<dbReference type="GO" id="GO:0016149">
    <property type="term" value="F:translation release factor activity, codon specific"/>
    <property type="evidence" value="ECO:0007669"/>
    <property type="project" value="UniProtKB-UniRule"/>
</dbReference>
<feature type="compositionally biased region" description="Basic residues" evidence="9">
    <location>
        <begin position="545"/>
        <end position="554"/>
    </location>
</feature>
<dbReference type="InterPro" id="IPR004548">
    <property type="entry name" value="PrfC"/>
</dbReference>
<feature type="domain" description="Tr-type G" evidence="10">
    <location>
        <begin position="15"/>
        <end position="283"/>
    </location>
</feature>
<evidence type="ECO:0000256" key="1">
    <source>
        <dbReference type="ARBA" id="ARBA00004496"/>
    </source>
</evidence>
<dbReference type="InterPro" id="IPR035647">
    <property type="entry name" value="EFG_III/V"/>
</dbReference>
<keyword evidence="3 7" id="KW-0963">Cytoplasm</keyword>
<dbReference type="NCBIfam" id="TIGR00503">
    <property type="entry name" value="prfC"/>
    <property type="match status" value="1"/>
</dbReference>
<comment type="subcellular location">
    <subcellularLocation>
        <location evidence="1 7">Cytoplasm</location>
    </subcellularLocation>
</comment>
<dbReference type="Gene3D" id="3.30.70.3280">
    <property type="entry name" value="Peptide chain release factor 3, domain III"/>
    <property type="match status" value="1"/>
</dbReference>
<name>A0A4P7UDA5_9ACTN</name>
<reference evidence="11 12" key="1">
    <citation type="journal article" date="2008" name="Int. J. Syst. Evol. Microbiol.">
        <title>Nocardioides daphniae sp. nov., isolated from Daphnia cucullata (Crustacea: Cladocera).</title>
        <authorList>
            <person name="Toth E.M."/>
            <person name="Keki Z."/>
            <person name="Homonnay Z.G."/>
            <person name="Borsodi A.K."/>
            <person name="Marialigeti K."/>
            <person name="Schumann P."/>
        </authorList>
    </citation>
    <scope>NUCLEOTIDE SEQUENCE [LARGE SCALE GENOMIC DNA]</scope>
    <source>
        <strain evidence="11 12">JCM 16608</strain>
    </source>
</reference>
<dbReference type="InterPro" id="IPR005225">
    <property type="entry name" value="Small_GTP-bd"/>
</dbReference>